<gene>
    <name evidence="1" type="ORF">CLUP02_15774</name>
</gene>
<evidence type="ECO:0000313" key="1">
    <source>
        <dbReference type="EMBL" id="UQC90244.1"/>
    </source>
</evidence>
<sequence>MRRLLLQFTIQCCDLKMTTRCSENKERSKAARLEPLERVLEKSLVKFAIRLFISDGLCSSPLFESKHLVMTRHHRQRTTDPIVPEVGSFNGRAWRLITAIPTTSYSGTSKGDHSSS</sequence>
<keyword evidence="2" id="KW-1185">Reference proteome</keyword>
<dbReference type="Proteomes" id="UP000830671">
    <property type="component" value="Chromosome 8"/>
</dbReference>
<organism evidence="1 2">
    <name type="scientific">Colletotrichum lupini</name>
    <dbReference type="NCBI Taxonomy" id="145971"/>
    <lineage>
        <taxon>Eukaryota</taxon>
        <taxon>Fungi</taxon>
        <taxon>Dikarya</taxon>
        <taxon>Ascomycota</taxon>
        <taxon>Pezizomycotina</taxon>
        <taxon>Sordariomycetes</taxon>
        <taxon>Hypocreomycetidae</taxon>
        <taxon>Glomerellales</taxon>
        <taxon>Glomerellaceae</taxon>
        <taxon>Colletotrichum</taxon>
        <taxon>Colletotrichum acutatum species complex</taxon>
    </lineage>
</organism>
<dbReference type="EMBL" id="CP019480">
    <property type="protein sequence ID" value="UQC90244.1"/>
    <property type="molecule type" value="Genomic_DNA"/>
</dbReference>
<dbReference type="KEGG" id="clup:CLUP02_15774"/>
<evidence type="ECO:0000313" key="2">
    <source>
        <dbReference type="Proteomes" id="UP000830671"/>
    </source>
</evidence>
<name>A0A9Q8T6P2_9PEZI</name>
<proteinExistence type="predicted"/>
<dbReference type="RefSeq" id="XP_049151845.1">
    <property type="nucleotide sequence ID" value="XM_049294698.1"/>
</dbReference>
<dbReference type="AlphaFoldDB" id="A0A9Q8T6P2"/>
<accession>A0A9Q8T6P2</accession>
<reference evidence="1" key="1">
    <citation type="journal article" date="2021" name="Mol. Plant Microbe Interact.">
        <title>Complete Genome Sequence of the Plant-Pathogenic Fungus Colletotrichum lupini.</title>
        <authorList>
            <person name="Baroncelli R."/>
            <person name="Pensec F."/>
            <person name="Da Lio D."/>
            <person name="Boufleur T."/>
            <person name="Vicente I."/>
            <person name="Sarrocco S."/>
            <person name="Picot A."/>
            <person name="Baraldi E."/>
            <person name="Sukno S."/>
            <person name="Thon M."/>
            <person name="Le Floch G."/>
        </authorList>
    </citation>
    <scope>NUCLEOTIDE SEQUENCE</scope>
    <source>
        <strain evidence="1">IMI 504893</strain>
    </source>
</reference>
<protein>
    <submittedName>
        <fullName evidence="1">Uncharacterized protein</fullName>
    </submittedName>
</protein>
<dbReference type="GeneID" id="73349708"/>